<dbReference type="Gene3D" id="2.30.29.30">
    <property type="entry name" value="Pleckstrin-homology domain (PH domain)/Phosphotyrosine-binding domain (PTB)"/>
    <property type="match status" value="2"/>
</dbReference>
<feature type="domain" description="PH" evidence="4">
    <location>
        <begin position="211"/>
        <end position="311"/>
    </location>
</feature>
<reference evidence="5 6" key="1">
    <citation type="journal article" date="2013" name="Genome Biol.">
        <title>Genome of Acanthamoeba castellanii highlights extensive lateral gene transfer and early evolution of tyrosine kinase signaling.</title>
        <authorList>
            <person name="Clarke M."/>
            <person name="Lohan A.J."/>
            <person name="Liu B."/>
            <person name="Lagkouvardos I."/>
            <person name="Roy S."/>
            <person name="Zafar N."/>
            <person name="Bertelli C."/>
            <person name="Schilde C."/>
            <person name="Kianianmomeni A."/>
            <person name="Burglin T.R."/>
            <person name="Frech C."/>
            <person name="Turcotte B."/>
            <person name="Kopec K.O."/>
            <person name="Synnott J.M."/>
            <person name="Choo C."/>
            <person name="Paponov I."/>
            <person name="Finkler A."/>
            <person name="Soon Heng Tan C."/>
            <person name="Hutchins A.P."/>
            <person name="Weinmeier T."/>
            <person name="Rattei T."/>
            <person name="Chu J.S."/>
            <person name="Gimenez G."/>
            <person name="Irimia M."/>
            <person name="Rigden D.J."/>
            <person name="Fitzpatrick D.A."/>
            <person name="Lorenzo-Morales J."/>
            <person name="Bateman A."/>
            <person name="Chiu C.H."/>
            <person name="Tang P."/>
            <person name="Hegemann P."/>
            <person name="Fromm H."/>
            <person name="Raoult D."/>
            <person name="Greub G."/>
            <person name="Miranda-Saavedra D."/>
            <person name="Chen N."/>
            <person name="Nash P."/>
            <person name="Ginger M.L."/>
            <person name="Horn M."/>
            <person name="Schaap P."/>
            <person name="Caler L."/>
            <person name="Loftus B."/>
        </authorList>
    </citation>
    <scope>NUCLEOTIDE SEQUENCE [LARGE SCALE GENOMIC DNA]</scope>
    <source>
        <strain evidence="5 6">Neff</strain>
    </source>
</reference>
<dbReference type="VEuPathDB" id="AmoebaDB:ACA1_228770"/>
<dbReference type="InterPro" id="IPR001849">
    <property type="entry name" value="PH_domain"/>
</dbReference>
<dbReference type="InterPro" id="IPR011993">
    <property type="entry name" value="PH-like_dom_sf"/>
</dbReference>
<dbReference type="GO" id="GO:0005525">
    <property type="term" value="F:GTP binding"/>
    <property type="evidence" value="ECO:0007669"/>
    <property type="project" value="UniProtKB-KW"/>
</dbReference>
<feature type="compositionally biased region" description="Basic residues" evidence="3">
    <location>
        <begin position="976"/>
        <end position="988"/>
    </location>
</feature>
<feature type="compositionally biased region" description="Basic and acidic residues" evidence="3">
    <location>
        <begin position="721"/>
        <end position="737"/>
    </location>
</feature>
<feature type="compositionally biased region" description="Basic and acidic residues" evidence="3">
    <location>
        <begin position="849"/>
        <end position="865"/>
    </location>
</feature>
<feature type="compositionally biased region" description="Basic and acidic residues" evidence="3">
    <location>
        <begin position="703"/>
        <end position="713"/>
    </location>
</feature>
<feature type="compositionally biased region" description="Polar residues" evidence="3">
    <location>
        <begin position="868"/>
        <end position="877"/>
    </location>
</feature>
<evidence type="ECO:0000256" key="3">
    <source>
        <dbReference type="SAM" id="MobiDB-lite"/>
    </source>
</evidence>
<dbReference type="RefSeq" id="XP_004346551.1">
    <property type="nucleotide sequence ID" value="XM_004346501.1"/>
</dbReference>
<dbReference type="AlphaFoldDB" id="L8HB60"/>
<dbReference type="PRINTS" id="PR00449">
    <property type="entry name" value="RASTRNSFRMNG"/>
</dbReference>
<dbReference type="KEGG" id="acan:ACA1_228770"/>
<dbReference type="InterPro" id="IPR020849">
    <property type="entry name" value="Small_GTPase_Ras-type"/>
</dbReference>
<organism evidence="5 6">
    <name type="scientific">Acanthamoeba castellanii (strain ATCC 30010 / Neff)</name>
    <dbReference type="NCBI Taxonomy" id="1257118"/>
    <lineage>
        <taxon>Eukaryota</taxon>
        <taxon>Amoebozoa</taxon>
        <taxon>Discosea</taxon>
        <taxon>Longamoebia</taxon>
        <taxon>Centramoebida</taxon>
        <taxon>Acanthamoebidae</taxon>
        <taxon>Acanthamoeba</taxon>
    </lineage>
</organism>
<feature type="compositionally biased region" description="Basic and acidic residues" evidence="3">
    <location>
        <begin position="389"/>
        <end position="411"/>
    </location>
</feature>
<dbReference type="GeneID" id="14922509"/>
<feature type="compositionally biased region" description="Low complexity" evidence="3">
    <location>
        <begin position="812"/>
        <end position="836"/>
    </location>
</feature>
<gene>
    <name evidence="5" type="ORF">ACA1_228770</name>
</gene>
<keyword evidence="2" id="KW-0342">GTP-binding</keyword>
<dbReference type="PROSITE" id="PS51419">
    <property type="entry name" value="RAB"/>
    <property type="match status" value="2"/>
</dbReference>
<evidence type="ECO:0000313" key="6">
    <source>
        <dbReference type="Proteomes" id="UP000011083"/>
    </source>
</evidence>
<evidence type="ECO:0000313" key="5">
    <source>
        <dbReference type="EMBL" id="ELR21606.1"/>
    </source>
</evidence>
<proteinExistence type="predicted"/>
<dbReference type="GO" id="GO:0003924">
    <property type="term" value="F:GTPase activity"/>
    <property type="evidence" value="ECO:0007669"/>
    <property type="project" value="InterPro"/>
</dbReference>
<feature type="compositionally biased region" description="Basic and acidic residues" evidence="3">
    <location>
        <begin position="908"/>
        <end position="939"/>
    </location>
</feature>
<name>L8HB60_ACACF</name>
<dbReference type="SMART" id="SM00233">
    <property type="entry name" value="PH"/>
    <property type="match status" value="2"/>
</dbReference>
<dbReference type="Proteomes" id="UP000011083">
    <property type="component" value="Unassembled WGS sequence"/>
</dbReference>
<evidence type="ECO:0000256" key="1">
    <source>
        <dbReference type="ARBA" id="ARBA00022741"/>
    </source>
</evidence>
<keyword evidence="6" id="KW-1185">Reference proteome</keyword>
<dbReference type="GO" id="GO:0016020">
    <property type="term" value="C:membrane"/>
    <property type="evidence" value="ECO:0007669"/>
    <property type="project" value="InterPro"/>
</dbReference>
<dbReference type="InterPro" id="IPR001806">
    <property type="entry name" value="Small_GTPase"/>
</dbReference>
<keyword evidence="1" id="KW-0547">Nucleotide-binding</keyword>
<feature type="region of interest" description="Disordered" evidence="3">
    <location>
        <begin position="703"/>
        <end position="988"/>
    </location>
</feature>
<dbReference type="Gene3D" id="3.40.50.300">
    <property type="entry name" value="P-loop containing nucleotide triphosphate hydrolases"/>
    <property type="match status" value="2"/>
</dbReference>
<dbReference type="PROSITE" id="PS51421">
    <property type="entry name" value="RAS"/>
    <property type="match status" value="2"/>
</dbReference>
<sequence>MEIGSGKDGEADGGGVYTIAVVGGGGVGKSSLIRRFIERVGNKRNDEAEEAIVKTDEGEGDEYEPTLRDEYTIRIHLSAQRSCVVTFIDTAGQEQYVEARREAIGSAQGFLLVYDVTQRMSFEECEGFVDDVCRAKNKDSRDLPMLVLGNKNDRPADKQSLIAVAEQVKTEDLQCFGDDIGCPWREVSAADGMGVEEALRTLIELIDVSFSRGKEGVLAITPSTLNRWKKYWFVLKGDELNYFKSTKGMPILSKPKGTIKLEGMIEVRRAHKDVGREDALVMVMPTGTFYFGAKSRKEREEWLGVLKRHVRAVMMKKFNFPFEGETATEIGESCTSDLDQGRYLTTTAGERALLFESSGKIRRSKKKSTKAKSGDLSLSSGDVPTVIDKISKREKQEKKEKMKKKNEEREGMPLVREDEEEEKNEAIDVFTIAVLGGGGVGKSSLITRFLVDDFYGEDTADPTLQDEYSGRIVIDNRVVTFIDTAGQEQYVEARREAICSAQGFLLVYDVTQPMSFEECEGFVDDVCRVKNQDSSELPMLVLGNKNDRPADKQVSTEELRKFADAAGCPWREVCAASGDGIKESLWALIELISVSRSNGKGGTLWLSSSTNPRWKKKDELRYYKHSKDVLFGKQAGGVKLEGMIEVRRVGSEVKREHSLQMVTSLGTLFFSAESESELNAWVDVLKRHVRAVGIRKYNVTLHPERGKEGRDGEGGPVAMSDRNESESENKNESDVEGRKKKQTWAAAEDTTNTSSNDSSARKERQEKRNTPSKMLMTFLRTSLANLKEGSGDATNRLDRSPSSGGSSDEAASPLSGSPSSSGRRRSTLSLGRKSGSMYAPSRSAPLPAVEERQRSQSVARQDHGDGTTGSATTSLPGSPQRAAVKKEATRRKAKSEDDDEWKNVFGAEKAKTGEAKNEEKKKNEGEKRKQKNEDDKSEANETSDLAASKTQVVTSPRHRKKKEKEEEKEEADSHTKLTKKNKKAKKEN</sequence>
<dbReference type="SUPFAM" id="SSF52540">
    <property type="entry name" value="P-loop containing nucleoside triphosphate hydrolases"/>
    <property type="match status" value="2"/>
</dbReference>
<dbReference type="InterPro" id="IPR005225">
    <property type="entry name" value="Small_GTP-bd"/>
</dbReference>
<dbReference type="SMART" id="SM00174">
    <property type="entry name" value="RHO"/>
    <property type="match status" value="1"/>
</dbReference>
<feature type="compositionally biased region" description="Polar residues" evidence="3">
    <location>
        <begin position="940"/>
        <end position="954"/>
    </location>
</feature>
<dbReference type="InterPro" id="IPR027417">
    <property type="entry name" value="P-loop_NTPase"/>
</dbReference>
<dbReference type="Pfam" id="PF00071">
    <property type="entry name" value="Ras"/>
    <property type="match status" value="2"/>
</dbReference>
<dbReference type="NCBIfam" id="TIGR00231">
    <property type="entry name" value="small_GTP"/>
    <property type="match status" value="2"/>
</dbReference>
<feature type="domain" description="PH" evidence="4">
    <location>
        <begin position="617"/>
        <end position="690"/>
    </location>
</feature>
<feature type="compositionally biased region" description="Low complexity" evidence="3">
    <location>
        <begin position="749"/>
        <end position="758"/>
    </location>
</feature>
<protein>
    <submittedName>
        <fullName evidence="5">PH domain containing protein</fullName>
    </submittedName>
</protein>
<dbReference type="Pfam" id="PF00169">
    <property type="entry name" value="PH"/>
    <property type="match status" value="1"/>
</dbReference>
<dbReference type="OrthoDB" id="18798at2759"/>
<dbReference type="PROSITE" id="PS50003">
    <property type="entry name" value="PH_DOMAIN"/>
    <property type="match status" value="2"/>
</dbReference>
<dbReference type="PANTHER" id="PTHR24070">
    <property type="entry name" value="RAS, DI-RAS, AND RHEB FAMILY MEMBERS OF SMALL GTPASE SUPERFAMILY"/>
    <property type="match status" value="1"/>
</dbReference>
<evidence type="ECO:0000259" key="4">
    <source>
        <dbReference type="PROSITE" id="PS50003"/>
    </source>
</evidence>
<feature type="region of interest" description="Disordered" evidence="3">
    <location>
        <begin position="387"/>
        <end position="420"/>
    </location>
</feature>
<accession>L8HB60</accession>
<dbReference type="EMBL" id="KB007901">
    <property type="protein sequence ID" value="ELR21606.1"/>
    <property type="molecule type" value="Genomic_DNA"/>
</dbReference>
<dbReference type="SMART" id="SM00173">
    <property type="entry name" value="RAS"/>
    <property type="match status" value="2"/>
</dbReference>
<evidence type="ECO:0000256" key="2">
    <source>
        <dbReference type="ARBA" id="ARBA00023134"/>
    </source>
</evidence>
<dbReference type="STRING" id="1257118.L8HB60"/>
<dbReference type="GO" id="GO:0007165">
    <property type="term" value="P:signal transduction"/>
    <property type="evidence" value="ECO:0007669"/>
    <property type="project" value="InterPro"/>
</dbReference>
<feature type="compositionally biased region" description="Basic and acidic residues" evidence="3">
    <location>
        <begin position="759"/>
        <end position="769"/>
    </location>
</feature>
<dbReference type="SUPFAM" id="SSF50729">
    <property type="entry name" value="PH domain-like"/>
    <property type="match status" value="2"/>
</dbReference>
<dbReference type="SMART" id="SM00175">
    <property type="entry name" value="RAB"/>
    <property type="match status" value="1"/>
</dbReference>